<keyword evidence="5 8" id="KW-1133">Transmembrane helix</keyword>
<gene>
    <name evidence="10" type="ORF">Ssi02_29750</name>
</gene>
<dbReference type="GO" id="GO:0051607">
    <property type="term" value="P:defense response to virus"/>
    <property type="evidence" value="ECO:0007669"/>
    <property type="project" value="UniProtKB-KW"/>
</dbReference>
<feature type="transmembrane region" description="Helical" evidence="8">
    <location>
        <begin position="78"/>
        <end position="99"/>
    </location>
</feature>
<evidence type="ECO:0000256" key="5">
    <source>
        <dbReference type="ARBA" id="ARBA00022989"/>
    </source>
</evidence>
<evidence type="ECO:0000256" key="3">
    <source>
        <dbReference type="ARBA" id="ARBA00022692"/>
    </source>
</evidence>
<accession>A0A919RI03</accession>
<dbReference type="GO" id="GO:0005886">
    <property type="term" value="C:plasma membrane"/>
    <property type="evidence" value="ECO:0007669"/>
    <property type="project" value="UniProtKB-SubCell"/>
</dbReference>
<dbReference type="GO" id="GO:0000166">
    <property type="term" value="F:nucleotide binding"/>
    <property type="evidence" value="ECO:0007669"/>
    <property type="project" value="UniProtKB-KW"/>
</dbReference>
<evidence type="ECO:0000256" key="7">
    <source>
        <dbReference type="ARBA" id="ARBA00023136"/>
    </source>
</evidence>
<evidence type="ECO:0000256" key="6">
    <source>
        <dbReference type="ARBA" id="ARBA00023118"/>
    </source>
</evidence>
<keyword evidence="7 8" id="KW-0472">Membrane</keyword>
<comment type="caution">
    <text evidence="10">The sequence shown here is derived from an EMBL/GenBank/DDBJ whole genome shotgun (WGS) entry which is preliminary data.</text>
</comment>
<evidence type="ECO:0000259" key="9">
    <source>
        <dbReference type="Pfam" id="PF18967"/>
    </source>
</evidence>
<dbReference type="Proteomes" id="UP000606172">
    <property type="component" value="Unassembled WGS sequence"/>
</dbReference>
<dbReference type="AlphaFoldDB" id="A0A919RI03"/>
<evidence type="ECO:0000256" key="2">
    <source>
        <dbReference type="ARBA" id="ARBA00022475"/>
    </source>
</evidence>
<keyword evidence="6" id="KW-0051">Antiviral defense</keyword>
<feature type="transmembrane region" description="Helical" evidence="8">
    <location>
        <begin position="168"/>
        <end position="186"/>
    </location>
</feature>
<feature type="domain" description="Pycsar effector protein" evidence="9">
    <location>
        <begin position="30"/>
        <end position="185"/>
    </location>
</feature>
<dbReference type="Pfam" id="PF18967">
    <property type="entry name" value="PycTM"/>
    <property type="match status" value="1"/>
</dbReference>
<feature type="transmembrane region" description="Helical" evidence="8">
    <location>
        <begin position="48"/>
        <end position="66"/>
    </location>
</feature>
<evidence type="ECO:0000256" key="8">
    <source>
        <dbReference type="SAM" id="Phobius"/>
    </source>
</evidence>
<protein>
    <recommendedName>
        <fullName evidence="9">Pycsar effector protein domain-containing protein</fullName>
    </recommendedName>
</protein>
<name>A0A919RI03_9ACTN</name>
<organism evidence="10 11">
    <name type="scientific">Sinosporangium siamense</name>
    <dbReference type="NCBI Taxonomy" id="1367973"/>
    <lineage>
        <taxon>Bacteria</taxon>
        <taxon>Bacillati</taxon>
        <taxon>Actinomycetota</taxon>
        <taxon>Actinomycetes</taxon>
        <taxon>Streptosporangiales</taxon>
        <taxon>Streptosporangiaceae</taxon>
        <taxon>Sinosporangium</taxon>
    </lineage>
</organism>
<dbReference type="InterPro" id="IPR043760">
    <property type="entry name" value="PycTM_dom"/>
</dbReference>
<keyword evidence="3 8" id="KW-0812">Transmembrane</keyword>
<keyword evidence="4" id="KW-0547">Nucleotide-binding</keyword>
<dbReference type="EMBL" id="BOOW01000018">
    <property type="protein sequence ID" value="GII92744.1"/>
    <property type="molecule type" value="Genomic_DNA"/>
</dbReference>
<sequence length="187" mass="19879">MIFNRRGVMNRESPPSAFNVALVDHGATDAWKALLLIFDLVKHAETKAGLTLAASGASGGVVYALISGMGRENIVFQAAAWLCACLVIAAACSAGLALLPRRRTNPEPVNLLYYHHIARHYSGRSDVYARELAALMKNSDDLVAAIAQQVWSNAHVAHQKYRWAGHGLNALLAALAALAVAAAVAVL</sequence>
<evidence type="ECO:0000313" key="10">
    <source>
        <dbReference type="EMBL" id="GII92744.1"/>
    </source>
</evidence>
<comment type="subcellular location">
    <subcellularLocation>
        <location evidence="1">Cell membrane</location>
    </subcellularLocation>
</comment>
<evidence type="ECO:0000313" key="11">
    <source>
        <dbReference type="Proteomes" id="UP000606172"/>
    </source>
</evidence>
<keyword evidence="11" id="KW-1185">Reference proteome</keyword>
<keyword evidence="2" id="KW-1003">Cell membrane</keyword>
<evidence type="ECO:0000256" key="4">
    <source>
        <dbReference type="ARBA" id="ARBA00022741"/>
    </source>
</evidence>
<reference evidence="10" key="1">
    <citation type="submission" date="2021-01" db="EMBL/GenBank/DDBJ databases">
        <title>Whole genome shotgun sequence of Sinosporangium siamense NBRC 109515.</title>
        <authorList>
            <person name="Komaki H."/>
            <person name="Tamura T."/>
        </authorList>
    </citation>
    <scope>NUCLEOTIDE SEQUENCE</scope>
    <source>
        <strain evidence="10">NBRC 109515</strain>
    </source>
</reference>
<proteinExistence type="predicted"/>
<evidence type="ECO:0000256" key="1">
    <source>
        <dbReference type="ARBA" id="ARBA00004236"/>
    </source>
</evidence>